<accession>A0A7Y9EB06</accession>
<dbReference type="EMBL" id="JACCBA010000001">
    <property type="protein sequence ID" value="NYD44490.1"/>
    <property type="molecule type" value="Genomic_DNA"/>
</dbReference>
<keyword evidence="3" id="KW-1185">Reference proteome</keyword>
<dbReference type="AlphaFoldDB" id="A0A7Y9EB06"/>
<proteinExistence type="predicted"/>
<name>A0A7Y9EB06_9ACTN</name>
<dbReference type="RefSeq" id="WP_179842063.1">
    <property type="nucleotide sequence ID" value="NZ_JACCBA010000001.1"/>
</dbReference>
<reference evidence="2 3" key="1">
    <citation type="submission" date="2020-07" db="EMBL/GenBank/DDBJ databases">
        <title>Sequencing the genomes of 1000 actinobacteria strains.</title>
        <authorList>
            <person name="Klenk H.-P."/>
        </authorList>
    </citation>
    <scope>NUCLEOTIDE SEQUENCE [LARGE SCALE GENOMIC DNA]</scope>
    <source>
        <strain evidence="2 3">DSM 40398</strain>
    </source>
</reference>
<feature type="compositionally biased region" description="Basic and acidic residues" evidence="1">
    <location>
        <begin position="1"/>
        <end position="14"/>
    </location>
</feature>
<protein>
    <submittedName>
        <fullName evidence="2">Uncharacterized protein</fullName>
    </submittedName>
</protein>
<evidence type="ECO:0000313" key="2">
    <source>
        <dbReference type="EMBL" id="NYD44490.1"/>
    </source>
</evidence>
<sequence>MRDRQGGDDVRDQRGGVLPVEDVGARVRAGRGDPPHQLRGRRLLTGRHRDPDRRPGHIAPGGELRAAHTGGAPPVPLDPERGGSGFTDPFVRLALALSGGLPRELLRVTRRLVELNAEHEYELLLPGLTDRLVREEALEALEATRGRLAQTQAGPDWAPVLDRLRQLSWSFRPDADISELPRALKELADLAPPSPSGTDESEIWTALNDLAALAALGMATCDAFADACFDAFGTDAPASASPGPYTELAAARRELALSASSCRAAVDRIRFTLDLS</sequence>
<evidence type="ECO:0000313" key="3">
    <source>
        <dbReference type="Proteomes" id="UP000529783"/>
    </source>
</evidence>
<feature type="region of interest" description="Disordered" evidence="1">
    <location>
        <begin position="1"/>
        <end position="78"/>
    </location>
</feature>
<organism evidence="2 3">
    <name type="scientific">Actinomadura luteofluorescens</name>
    <dbReference type="NCBI Taxonomy" id="46163"/>
    <lineage>
        <taxon>Bacteria</taxon>
        <taxon>Bacillati</taxon>
        <taxon>Actinomycetota</taxon>
        <taxon>Actinomycetes</taxon>
        <taxon>Streptosporangiales</taxon>
        <taxon>Thermomonosporaceae</taxon>
        <taxon>Actinomadura</taxon>
    </lineage>
</organism>
<comment type="caution">
    <text evidence="2">The sequence shown here is derived from an EMBL/GenBank/DDBJ whole genome shotgun (WGS) entry which is preliminary data.</text>
</comment>
<evidence type="ECO:0000256" key="1">
    <source>
        <dbReference type="SAM" id="MobiDB-lite"/>
    </source>
</evidence>
<dbReference type="Proteomes" id="UP000529783">
    <property type="component" value="Unassembled WGS sequence"/>
</dbReference>
<gene>
    <name evidence="2" type="ORF">BJY14_000473</name>
</gene>